<evidence type="ECO:0000313" key="3">
    <source>
        <dbReference type="Proteomes" id="UP001501565"/>
    </source>
</evidence>
<accession>A0ABP7LYN4</accession>
<keyword evidence="1" id="KW-1133">Transmembrane helix</keyword>
<comment type="caution">
    <text evidence="2">The sequence shown here is derived from an EMBL/GenBank/DDBJ whole genome shotgun (WGS) entry which is preliminary data.</text>
</comment>
<dbReference type="PANTHER" id="PTHR34351:SF1">
    <property type="entry name" value="SLR1927 PROTEIN"/>
    <property type="match status" value="1"/>
</dbReference>
<name>A0ABP7LYN4_9GAMM</name>
<dbReference type="EMBL" id="BAABBN010000003">
    <property type="protein sequence ID" value="GAA3911186.1"/>
    <property type="molecule type" value="Genomic_DNA"/>
</dbReference>
<evidence type="ECO:0000313" key="2">
    <source>
        <dbReference type="EMBL" id="GAA3911186.1"/>
    </source>
</evidence>
<dbReference type="PANTHER" id="PTHR34351">
    <property type="entry name" value="SLR1927 PROTEIN-RELATED"/>
    <property type="match status" value="1"/>
</dbReference>
<dbReference type="Proteomes" id="UP001501565">
    <property type="component" value="Unassembled WGS sequence"/>
</dbReference>
<proteinExistence type="predicted"/>
<feature type="transmembrane region" description="Helical" evidence="1">
    <location>
        <begin position="58"/>
        <end position="78"/>
    </location>
</feature>
<evidence type="ECO:0000256" key="1">
    <source>
        <dbReference type="SAM" id="Phobius"/>
    </source>
</evidence>
<keyword evidence="1" id="KW-0812">Transmembrane</keyword>
<organism evidence="2 3">
    <name type="scientific">Litoribacillus peritrichatus</name>
    <dbReference type="NCBI Taxonomy" id="718191"/>
    <lineage>
        <taxon>Bacteria</taxon>
        <taxon>Pseudomonadati</taxon>
        <taxon>Pseudomonadota</taxon>
        <taxon>Gammaproteobacteria</taxon>
        <taxon>Oceanospirillales</taxon>
        <taxon>Oceanospirillaceae</taxon>
        <taxon>Litoribacillus</taxon>
    </lineage>
</organism>
<reference evidence="3" key="1">
    <citation type="journal article" date="2019" name="Int. J. Syst. Evol. Microbiol.">
        <title>The Global Catalogue of Microorganisms (GCM) 10K type strain sequencing project: providing services to taxonomists for standard genome sequencing and annotation.</title>
        <authorList>
            <consortium name="The Broad Institute Genomics Platform"/>
            <consortium name="The Broad Institute Genome Sequencing Center for Infectious Disease"/>
            <person name="Wu L."/>
            <person name="Ma J."/>
        </authorList>
    </citation>
    <scope>NUCLEOTIDE SEQUENCE [LARGE SCALE GENOMIC DNA]</scope>
    <source>
        <strain evidence="3">JCM 17551</strain>
    </source>
</reference>
<dbReference type="RefSeq" id="WP_344794591.1">
    <property type="nucleotide sequence ID" value="NZ_BAABBN010000003.1"/>
</dbReference>
<protein>
    <submittedName>
        <fullName evidence="2">DUF58 domain-containing protein</fullName>
    </submittedName>
</protein>
<feature type="transmembrane region" description="Helical" evidence="1">
    <location>
        <begin position="29"/>
        <end position="52"/>
    </location>
</feature>
<keyword evidence="3" id="KW-1185">Reference proteome</keyword>
<gene>
    <name evidence="2" type="ORF">GCM10022277_02250</name>
</gene>
<sequence length="321" mass="36495">MSVLKRAIERWFSSRSPLTDRSLLSNRNIYIIPSRAGWLLAGVLLVMLLTAINYQNSLIFGLCFWVGSVFAVVIWHTWRNLASIELSVSEEVSGFVGGTVQIPTDVMAKDARFHHSIELLWRESEAKVSFDLDSALKTERLPFSSLHRGWNRTPKLEIRTQYPLGILTAWSVVQLKHPVLGYPKPIFDVLPAQYAGEGDDEFDQDAQPQKLQPGSDFYSLMPYVEGDSLSKVDWKRYAKTEELVTKEFIMPSSDDRWLREDDFANLDTETRLSALAGWVIRWTEEQKTFGLVLSGQDIGPDNGVLHQNNCLRALALFEANQ</sequence>
<keyword evidence="1" id="KW-0472">Membrane</keyword>